<evidence type="ECO:0000256" key="1">
    <source>
        <dbReference type="SAM" id="MobiDB-lite"/>
    </source>
</evidence>
<dbReference type="Proteomes" id="UP000636800">
    <property type="component" value="Chromosome 1"/>
</dbReference>
<dbReference type="OrthoDB" id="780193at2759"/>
<name>A0A835VJ82_VANPL</name>
<dbReference type="AlphaFoldDB" id="A0A835VJ82"/>
<feature type="region of interest" description="Disordered" evidence="1">
    <location>
        <begin position="1"/>
        <end position="36"/>
    </location>
</feature>
<organism evidence="2 3">
    <name type="scientific">Vanilla planifolia</name>
    <name type="common">Vanilla</name>
    <dbReference type="NCBI Taxonomy" id="51239"/>
    <lineage>
        <taxon>Eukaryota</taxon>
        <taxon>Viridiplantae</taxon>
        <taxon>Streptophyta</taxon>
        <taxon>Embryophyta</taxon>
        <taxon>Tracheophyta</taxon>
        <taxon>Spermatophyta</taxon>
        <taxon>Magnoliopsida</taxon>
        <taxon>Liliopsida</taxon>
        <taxon>Asparagales</taxon>
        <taxon>Orchidaceae</taxon>
        <taxon>Vanilloideae</taxon>
        <taxon>Vanilleae</taxon>
        <taxon>Vanilla</taxon>
    </lineage>
</organism>
<gene>
    <name evidence="2" type="ORF">HPP92_003764</name>
</gene>
<comment type="caution">
    <text evidence="2">The sequence shown here is derived from an EMBL/GenBank/DDBJ whole genome shotgun (WGS) entry which is preliminary data.</text>
</comment>
<accession>A0A835VJ82</accession>
<keyword evidence="3" id="KW-1185">Reference proteome</keyword>
<protein>
    <submittedName>
        <fullName evidence="2">Uncharacterized protein</fullName>
    </submittedName>
</protein>
<sequence length="129" mass="13803">MNKNDSGAAPSHTAPEPGTYRPPNLEQGAGTALPPPVPVITENQRLILLGLSEKTLVAIDIITDLLRIYRRVEEIVGPSAEMAEAIADATLCLERHRKTCIYLHSLTSGKVPAVDDYHDKDAAGPAPPS</sequence>
<proteinExistence type="predicted"/>
<evidence type="ECO:0000313" key="2">
    <source>
        <dbReference type="EMBL" id="KAG0499073.1"/>
    </source>
</evidence>
<reference evidence="2 3" key="1">
    <citation type="journal article" date="2020" name="Nat. Food">
        <title>A phased Vanilla planifolia genome enables genetic improvement of flavour and production.</title>
        <authorList>
            <person name="Hasing T."/>
            <person name="Tang H."/>
            <person name="Brym M."/>
            <person name="Khazi F."/>
            <person name="Huang T."/>
            <person name="Chambers A.H."/>
        </authorList>
    </citation>
    <scope>NUCLEOTIDE SEQUENCE [LARGE SCALE GENOMIC DNA]</scope>
    <source>
        <tissue evidence="2">Leaf</tissue>
    </source>
</reference>
<evidence type="ECO:0000313" key="3">
    <source>
        <dbReference type="Proteomes" id="UP000636800"/>
    </source>
</evidence>
<dbReference type="EMBL" id="JADCNL010000001">
    <property type="protein sequence ID" value="KAG0499073.1"/>
    <property type="molecule type" value="Genomic_DNA"/>
</dbReference>